<dbReference type="AlphaFoldDB" id="A0A087T2G9"/>
<keyword evidence="2" id="KW-1185">Reference proteome</keyword>
<name>A0A087T2G9_STEMI</name>
<evidence type="ECO:0008006" key="3">
    <source>
        <dbReference type="Google" id="ProtNLM"/>
    </source>
</evidence>
<dbReference type="OrthoDB" id="8028980at2759"/>
<reference evidence="1 2" key="1">
    <citation type="submission" date="2013-11" db="EMBL/GenBank/DDBJ databases">
        <title>Genome sequencing of Stegodyphus mimosarum.</title>
        <authorList>
            <person name="Bechsgaard J."/>
        </authorList>
    </citation>
    <scope>NUCLEOTIDE SEQUENCE [LARGE SCALE GENOMIC DNA]</scope>
</reference>
<gene>
    <name evidence="1" type="ORF">X975_11360</name>
</gene>
<feature type="non-terminal residue" evidence="1">
    <location>
        <position position="156"/>
    </location>
</feature>
<sequence length="156" mass="18164">MDELKQYFSIQVTTLNYFLGLQVESLKDGSLFLHQEAFTRKILERFEDTKTSHIPVKKSSLKVDYGQPNDDGMIMIKEAKLLSSEISYRLVVRSLLYLTMGTRLDIDYAVWYPKLENKDYDIQEADRSSRPTDVAETRLRELVEDQHATTRQLAAH</sequence>
<organism evidence="1 2">
    <name type="scientific">Stegodyphus mimosarum</name>
    <name type="common">African social velvet spider</name>
    <dbReference type="NCBI Taxonomy" id="407821"/>
    <lineage>
        <taxon>Eukaryota</taxon>
        <taxon>Metazoa</taxon>
        <taxon>Ecdysozoa</taxon>
        <taxon>Arthropoda</taxon>
        <taxon>Chelicerata</taxon>
        <taxon>Arachnida</taxon>
        <taxon>Araneae</taxon>
        <taxon>Araneomorphae</taxon>
        <taxon>Entelegynae</taxon>
        <taxon>Eresoidea</taxon>
        <taxon>Eresidae</taxon>
        <taxon>Stegodyphus</taxon>
    </lineage>
</organism>
<proteinExistence type="predicted"/>
<dbReference type="EMBL" id="KK113087">
    <property type="protein sequence ID" value="KFM59308.1"/>
    <property type="molecule type" value="Genomic_DNA"/>
</dbReference>
<protein>
    <recommendedName>
        <fullName evidence="3">Reverse transcriptase Ty1/copia-type domain-containing protein</fullName>
    </recommendedName>
</protein>
<evidence type="ECO:0000313" key="1">
    <source>
        <dbReference type="EMBL" id="KFM59308.1"/>
    </source>
</evidence>
<dbReference type="Proteomes" id="UP000054359">
    <property type="component" value="Unassembled WGS sequence"/>
</dbReference>
<dbReference type="STRING" id="407821.A0A087T2G9"/>
<evidence type="ECO:0000313" key="2">
    <source>
        <dbReference type="Proteomes" id="UP000054359"/>
    </source>
</evidence>
<accession>A0A087T2G9</accession>